<dbReference type="GO" id="GO:0006624">
    <property type="term" value="P:vacuolar protein processing"/>
    <property type="evidence" value="ECO:0007669"/>
    <property type="project" value="TreeGrafter"/>
</dbReference>
<comment type="subcellular location">
    <subcellularLocation>
        <location evidence="1">Endoplasmic reticulum membrane</location>
        <topology evidence="1">Multi-pass membrane protein</topology>
    </subcellularLocation>
</comment>
<keyword evidence="5 8" id="KW-1133">Transmembrane helix</keyword>
<keyword evidence="6 8" id="KW-0472">Membrane</keyword>
<evidence type="ECO:0000256" key="7">
    <source>
        <dbReference type="SAM" id="MobiDB-lite"/>
    </source>
</evidence>
<feature type="region of interest" description="Disordered" evidence="7">
    <location>
        <begin position="141"/>
        <end position="175"/>
    </location>
</feature>
<name>A0A8H7PNU1_MORIS</name>
<reference evidence="9" key="1">
    <citation type="submission" date="2020-12" db="EMBL/GenBank/DDBJ databases">
        <title>Metabolic potential, ecology and presence of endohyphal bacteria is reflected in genomic diversity of Mucoromycotina.</title>
        <authorList>
            <person name="Muszewska A."/>
            <person name="Okrasinska A."/>
            <person name="Steczkiewicz K."/>
            <person name="Drgas O."/>
            <person name="Orlowska M."/>
            <person name="Perlinska-Lenart U."/>
            <person name="Aleksandrzak-Piekarczyk T."/>
            <person name="Szatraj K."/>
            <person name="Zielenkiewicz U."/>
            <person name="Pilsyk S."/>
            <person name="Malc E."/>
            <person name="Mieczkowski P."/>
            <person name="Kruszewska J.S."/>
            <person name="Biernat P."/>
            <person name="Pawlowska J."/>
        </authorList>
    </citation>
    <scope>NUCLEOTIDE SEQUENCE</scope>
    <source>
        <strain evidence="9">WA0000067209</strain>
    </source>
</reference>
<dbReference type="GO" id="GO:0005773">
    <property type="term" value="C:vacuole"/>
    <property type="evidence" value="ECO:0007669"/>
    <property type="project" value="GOC"/>
</dbReference>
<feature type="transmembrane region" description="Helical" evidence="8">
    <location>
        <begin position="85"/>
        <end position="104"/>
    </location>
</feature>
<keyword evidence="10" id="KW-1185">Reference proteome</keyword>
<evidence type="ECO:0000256" key="2">
    <source>
        <dbReference type="ARBA" id="ARBA00009950"/>
    </source>
</evidence>
<evidence type="ECO:0000256" key="3">
    <source>
        <dbReference type="ARBA" id="ARBA00022692"/>
    </source>
</evidence>
<evidence type="ECO:0000313" key="9">
    <source>
        <dbReference type="EMBL" id="KAG2177223.1"/>
    </source>
</evidence>
<feature type="transmembrane region" description="Helical" evidence="8">
    <location>
        <begin position="45"/>
        <end position="64"/>
    </location>
</feature>
<dbReference type="PANTHER" id="PTHR13505">
    <property type="entry name" value="TRANSMEMBRANE PROTEIN 208"/>
    <property type="match status" value="1"/>
</dbReference>
<accession>A0A8H7PNU1</accession>
<gene>
    <name evidence="9" type="ORF">INT43_007880</name>
</gene>
<dbReference type="InterPro" id="IPR008506">
    <property type="entry name" value="SND2/TMEM208"/>
</dbReference>
<keyword evidence="4" id="KW-0256">Endoplasmic reticulum</keyword>
<feature type="non-terminal residue" evidence="9">
    <location>
        <position position="1"/>
    </location>
</feature>
<dbReference type="GO" id="GO:0005789">
    <property type="term" value="C:endoplasmic reticulum membrane"/>
    <property type="evidence" value="ECO:0007669"/>
    <property type="project" value="UniProtKB-SubCell"/>
</dbReference>
<evidence type="ECO:0000256" key="5">
    <source>
        <dbReference type="ARBA" id="ARBA00022989"/>
    </source>
</evidence>
<sequence>ANASSKKIASANVKTLANLRMGFFAVNCFYVLWRGLLYWKTFSFSTLLAYALTSGLTFYLYTVLKNAGSARYNADGSIQSGGDDLNAEGLTAYMFDIIYITWFVHITTAVISGKFWYTYIVIPAYAAFKLWPYIAPYLKSSSGEQATEPSGSQKSKRQTKLEERAKKGQNVKYKR</sequence>
<evidence type="ECO:0008006" key="11">
    <source>
        <dbReference type="Google" id="ProtNLM"/>
    </source>
</evidence>
<evidence type="ECO:0000256" key="4">
    <source>
        <dbReference type="ARBA" id="ARBA00022824"/>
    </source>
</evidence>
<comment type="similarity">
    <text evidence="2">Belongs to the TMEM208 family.</text>
</comment>
<feature type="compositionally biased region" description="Polar residues" evidence="7">
    <location>
        <begin position="141"/>
        <end position="153"/>
    </location>
</feature>
<evidence type="ECO:0000313" key="10">
    <source>
        <dbReference type="Proteomes" id="UP000654370"/>
    </source>
</evidence>
<dbReference type="OrthoDB" id="276296at2759"/>
<dbReference type="Proteomes" id="UP000654370">
    <property type="component" value="Unassembled WGS sequence"/>
</dbReference>
<dbReference type="PANTHER" id="PTHR13505:SF7">
    <property type="entry name" value="TRANSMEMBRANE PROTEIN 208"/>
    <property type="match status" value="1"/>
</dbReference>
<protein>
    <recommendedName>
        <fullName evidence="11">DUF788-domain-containing protein</fullName>
    </recommendedName>
</protein>
<proteinExistence type="inferred from homology"/>
<comment type="caution">
    <text evidence="9">The sequence shown here is derived from an EMBL/GenBank/DDBJ whole genome shotgun (WGS) entry which is preliminary data.</text>
</comment>
<dbReference type="EMBL" id="JAEPQZ010000009">
    <property type="protein sequence ID" value="KAG2177223.1"/>
    <property type="molecule type" value="Genomic_DNA"/>
</dbReference>
<evidence type="ECO:0000256" key="8">
    <source>
        <dbReference type="SAM" id="Phobius"/>
    </source>
</evidence>
<dbReference type="AlphaFoldDB" id="A0A8H7PNU1"/>
<keyword evidence="3 8" id="KW-0812">Transmembrane</keyword>
<dbReference type="Pfam" id="PF05620">
    <property type="entry name" value="TMEM208_SND2"/>
    <property type="match status" value="1"/>
</dbReference>
<organism evidence="9 10">
    <name type="scientific">Mortierella isabellina</name>
    <name type="common">Filamentous fungus</name>
    <name type="synonym">Umbelopsis isabellina</name>
    <dbReference type="NCBI Taxonomy" id="91625"/>
    <lineage>
        <taxon>Eukaryota</taxon>
        <taxon>Fungi</taxon>
        <taxon>Fungi incertae sedis</taxon>
        <taxon>Mucoromycota</taxon>
        <taxon>Mucoromycotina</taxon>
        <taxon>Umbelopsidomycetes</taxon>
        <taxon>Umbelopsidales</taxon>
        <taxon>Umbelopsidaceae</taxon>
        <taxon>Umbelopsis</taxon>
    </lineage>
</organism>
<evidence type="ECO:0000256" key="6">
    <source>
        <dbReference type="ARBA" id="ARBA00023136"/>
    </source>
</evidence>
<evidence type="ECO:0000256" key="1">
    <source>
        <dbReference type="ARBA" id="ARBA00004477"/>
    </source>
</evidence>
<feature type="transmembrane region" description="Helical" evidence="8">
    <location>
        <begin position="21"/>
        <end position="39"/>
    </location>
</feature>
<feature type="transmembrane region" description="Helical" evidence="8">
    <location>
        <begin position="116"/>
        <end position="135"/>
    </location>
</feature>